<sequence>MPFGIKCAPKEYQRRLDECFEGLENIGVIHDDIVIFGSGDNTEEATASHDVAFKALLDRCRERGLKLNKKKLRFKFNKVAYKGHILVSEGTNHQAPVLRYFDVSKEVTFECHSSDVGLGAVLTQEGQPVAYASRTLTQTEINYAHIEKECLAIVSAITAAIVTSQYHDDKENLFGANDVDVLSDHKPLMTIFSKPILTSPKRLQRTRLRLQKYPLMGSYKPGPQMFMSVTLSRAAFPLRHAKPDSPEYFIFQVNQEESSRKEAEETNAEEAVFVTDKRLEQIRLETRKDTSLQTLMSLIMTGWPNDKLMTPFCAREYGPYRDELTTQNGIVNRGTRIIILVSIRREMTTRAHRSHLGFQYTTSSARDILAKNDC</sequence>
<dbReference type="InterPro" id="IPR050951">
    <property type="entry name" value="Retrovirus_Pol_polyprotein"/>
</dbReference>
<keyword evidence="1" id="KW-0808">Transferase</keyword>
<evidence type="ECO:0000259" key="7">
    <source>
        <dbReference type="Pfam" id="PF00078"/>
    </source>
</evidence>
<evidence type="ECO:0000256" key="3">
    <source>
        <dbReference type="ARBA" id="ARBA00022722"/>
    </source>
</evidence>
<dbReference type="Gene3D" id="3.10.20.370">
    <property type="match status" value="1"/>
</dbReference>
<evidence type="ECO:0000256" key="4">
    <source>
        <dbReference type="ARBA" id="ARBA00022759"/>
    </source>
</evidence>
<accession>A0A2B4RCS4</accession>
<reference evidence="10" key="1">
    <citation type="journal article" date="2017" name="bioRxiv">
        <title>Comparative analysis of the genomes of Stylophora pistillata and Acropora digitifera provides evidence for extensive differences between species of corals.</title>
        <authorList>
            <person name="Voolstra C.R."/>
            <person name="Li Y."/>
            <person name="Liew Y.J."/>
            <person name="Baumgarten S."/>
            <person name="Zoccola D."/>
            <person name="Flot J.-F."/>
            <person name="Tambutte S."/>
            <person name="Allemand D."/>
            <person name="Aranda M."/>
        </authorList>
    </citation>
    <scope>NUCLEOTIDE SEQUENCE [LARGE SCALE GENOMIC DNA]</scope>
</reference>
<keyword evidence="3" id="KW-0540">Nuclease</keyword>
<dbReference type="Gene3D" id="3.30.70.270">
    <property type="match status" value="1"/>
</dbReference>
<comment type="caution">
    <text evidence="9">The sequence shown here is derived from an EMBL/GenBank/DDBJ whole genome shotgun (WGS) entry which is preliminary data.</text>
</comment>
<feature type="domain" description="Reverse transcriptase RNase H-like" evidence="8">
    <location>
        <begin position="102"/>
        <end position="213"/>
    </location>
</feature>
<dbReference type="InterPro" id="IPR043128">
    <property type="entry name" value="Rev_trsase/Diguanyl_cyclase"/>
</dbReference>
<dbReference type="EMBL" id="LSMT01000758">
    <property type="protein sequence ID" value="PFX14589.1"/>
    <property type="molecule type" value="Genomic_DNA"/>
</dbReference>
<proteinExistence type="predicted"/>
<keyword evidence="2" id="KW-0548">Nucleotidyltransferase</keyword>
<keyword evidence="10" id="KW-1185">Reference proteome</keyword>
<evidence type="ECO:0000313" key="9">
    <source>
        <dbReference type="EMBL" id="PFX14589.1"/>
    </source>
</evidence>
<dbReference type="Proteomes" id="UP000225706">
    <property type="component" value="Unassembled WGS sequence"/>
</dbReference>
<evidence type="ECO:0000256" key="1">
    <source>
        <dbReference type="ARBA" id="ARBA00022679"/>
    </source>
</evidence>
<keyword evidence="4" id="KW-0255">Endonuclease</keyword>
<evidence type="ECO:0000256" key="6">
    <source>
        <dbReference type="ARBA" id="ARBA00022918"/>
    </source>
</evidence>
<evidence type="ECO:0000313" key="10">
    <source>
        <dbReference type="Proteomes" id="UP000225706"/>
    </source>
</evidence>
<dbReference type="InterPro" id="IPR000477">
    <property type="entry name" value="RT_dom"/>
</dbReference>
<evidence type="ECO:0000256" key="5">
    <source>
        <dbReference type="ARBA" id="ARBA00022801"/>
    </source>
</evidence>
<organism evidence="9 10">
    <name type="scientific">Stylophora pistillata</name>
    <name type="common">Smooth cauliflower coral</name>
    <dbReference type="NCBI Taxonomy" id="50429"/>
    <lineage>
        <taxon>Eukaryota</taxon>
        <taxon>Metazoa</taxon>
        <taxon>Cnidaria</taxon>
        <taxon>Anthozoa</taxon>
        <taxon>Hexacorallia</taxon>
        <taxon>Scleractinia</taxon>
        <taxon>Astrocoeniina</taxon>
        <taxon>Pocilloporidae</taxon>
        <taxon>Stylophora</taxon>
    </lineage>
</organism>
<dbReference type="InterPro" id="IPR043502">
    <property type="entry name" value="DNA/RNA_pol_sf"/>
</dbReference>
<dbReference type="GO" id="GO:0016787">
    <property type="term" value="F:hydrolase activity"/>
    <property type="evidence" value="ECO:0007669"/>
    <property type="project" value="UniProtKB-KW"/>
</dbReference>
<dbReference type="InterPro" id="IPR041373">
    <property type="entry name" value="RT_RNaseH"/>
</dbReference>
<evidence type="ECO:0000256" key="2">
    <source>
        <dbReference type="ARBA" id="ARBA00022695"/>
    </source>
</evidence>
<dbReference type="AlphaFoldDB" id="A0A2B4RCS4"/>
<dbReference type="STRING" id="50429.A0A2B4RCS4"/>
<dbReference type="Pfam" id="PF00078">
    <property type="entry name" value="RVT_1"/>
    <property type="match status" value="1"/>
</dbReference>
<dbReference type="GO" id="GO:0003964">
    <property type="term" value="F:RNA-directed DNA polymerase activity"/>
    <property type="evidence" value="ECO:0007669"/>
    <property type="project" value="UniProtKB-KW"/>
</dbReference>
<feature type="domain" description="Reverse transcriptase" evidence="7">
    <location>
        <begin position="1"/>
        <end position="85"/>
    </location>
</feature>
<keyword evidence="6" id="KW-0695">RNA-directed DNA polymerase</keyword>
<name>A0A2B4RCS4_STYPI</name>
<dbReference type="PANTHER" id="PTHR37984">
    <property type="entry name" value="PROTEIN CBG26694"/>
    <property type="match status" value="1"/>
</dbReference>
<evidence type="ECO:0000259" key="8">
    <source>
        <dbReference type="Pfam" id="PF17917"/>
    </source>
</evidence>
<keyword evidence="5" id="KW-0378">Hydrolase</keyword>
<dbReference type="GO" id="GO:0004519">
    <property type="term" value="F:endonuclease activity"/>
    <property type="evidence" value="ECO:0007669"/>
    <property type="project" value="UniProtKB-KW"/>
</dbReference>
<dbReference type="Pfam" id="PF17917">
    <property type="entry name" value="RT_RNaseH"/>
    <property type="match status" value="1"/>
</dbReference>
<dbReference type="SUPFAM" id="SSF56672">
    <property type="entry name" value="DNA/RNA polymerases"/>
    <property type="match status" value="1"/>
</dbReference>
<gene>
    <name evidence="9" type="primary">pol</name>
    <name evidence="9" type="ORF">AWC38_SpisGene21240</name>
</gene>
<dbReference type="PANTHER" id="PTHR37984:SF8">
    <property type="entry name" value="CCHC-TYPE DOMAIN-CONTAINING PROTEIN"/>
    <property type="match status" value="1"/>
</dbReference>
<protein>
    <submittedName>
        <fullName evidence="9">Retrovirus-related Pol polyprotein from transposon 17.6</fullName>
    </submittedName>
</protein>